<evidence type="ECO:0000313" key="1">
    <source>
        <dbReference type="EMBL" id="CAG8680758.1"/>
    </source>
</evidence>
<reference evidence="1" key="1">
    <citation type="submission" date="2021-06" db="EMBL/GenBank/DDBJ databases">
        <authorList>
            <person name="Kallberg Y."/>
            <person name="Tangrot J."/>
            <person name="Rosling A."/>
        </authorList>
    </citation>
    <scope>NUCLEOTIDE SEQUENCE</scope>
    <source>
        <strain evidence="1">AU212A</strain>
    </source>
</reference>
<name>A0ACA9P2S0_9GLOM</name>
<keyword evidence="2" id="KW-1185">Reference proteome</keyword>
<feature type="non-terminal residue" evidence="1">
    <location>
        <position position="44"/>
    </location>
</feature>
<evidence type="ECO:0000313" key="2">
    <source>
        <dbReference type="Proteomes" id="UP000789860"/>
    </source>
</evidence>
<proteinExistence type="predicted"/>
<sequence length="44" mass="5131">LPHILVETILPNEDKDTTESTQDIANENSKEQEIEAILDKRIYY</sequence>
<gene>
    <name evidence="1" type="ORF">SCALOS_LOCUS9725</name>
</gene>
<protein>
    <submittedName>
        <fullName evidence="1">2355_t:CDS:1</fullName>
    </submittedName>
</protein>
<feature type="non-terminal residue" evidence="1">
    <location>
        <position position="1"/>
    </location>
</feature>
<comment type="caution">
    <text evidence="1">The sequence shown here is derived from an EMBL/GenBank/DDBJ whole genome shotgun (WGS) entry which is preliminary data.</text>
</comment>
<organism evidence="1 2">
    <name type="scientific">Scutellospora calospora</name>
    <dbReference type="NCBI Taxonomy" id="85575"/>
    <lineage>
        <taxon>Eukaryota</taxon>
        <taxon>Fungi</taxon>
        <taxon>Fungi incertae sedis</taxon>
        <taxon>Mucoromycota</taxon>
        <taxon>Glomeromycotina</taxon>
        <taxon>Glomeromycetes</taxon>
        <taxon>Diversisporales</taxon>
        <taxon>Gigasporaceae</taxon>
        <taxon>Scutellospora</taxon>
    </lineage>
</organism>
<accession>A0ACA9P2S0</accession>
<dbReference type="EMBL" id="CAJVPM010031779">
    <property type="protein sequence ID" value="CAG8680758.1"/>
    <property type="molecule type" value="Genomic_DNA"/>
</dbReference>
<dbReference type="Proteomes" id="UP000789860">
    <property type="component" value="Unassembled WGS sequence"/>
</dbReference>